<dbReference type="Pfam" id="PF00271">
    <property type="entry name" value="Helicase_C"/>
    <property type="match status" value="1"/>
</dbReference>
<accession>S9VN68</accession>
<dbReference type="GO" id="GO:0005524">
    <property type="term" value="F:ATP binding"/>
    <property type="evidence" value="ECO:0007669"/>
    <property type="project" value="UniProtKB-KW"/>
</dbReference>
<dbReference type="OrthoDB" id="249932at2759"/>
<dbReference type="Gene3D" id="3.40.50.300">
    <property type="entry name" value="P-loop containing nucleotide triphosphate hydrolases"/>
    <property type="match status" value="2"/>
</dbReference>
<dbReference type="PANTHER" id="PTHR47958">
    <property type="entry name" value="ATP-DEPENDENT RNA HELICASE DBP3"/>
    <property type="match status" value="1"/>
</dbReference>
<dbReference type="Pfam" id="PF00270">
    <property type="entry name" value="DEAD"/>
    <property type="match status" value="1"/>
</dbReference>
<evidence type="ECO:0000256" key="4">
    <source>
        <dbReference type="ARBA" id="ARBA00022806"/>
    </source>
</evidence>
<evidence type="ECO:0000256" key="1">
    <source>
        <dbReference type="ARBA" id="ARBA00012552"/>
    </source>
</evidence>
<gene>
    <name evidence="9" type="ORF">ADEAN_001046300</name>
</gene>
<dbReference type="InterPro" id="IPR011545">
    <property type="entry name" value="DEAD/DEAH_box_helicase_dom"/>
</dbReference>
<sequence length="709" mass="78906">MLHYRLCRVFLRGTAARCFHDGGDTAAVGSSESTSIYDRPQPTTGYSYPLDVVGSSVKLYGESVTFGNDDGDRIFTTGKVQIYNPSTLFADLKHTHEAPVTLEARQTAEQHLHKIEDDENEAVMREGRDKGSAAGAAAVAAAMLEARKAPDGIAMVPNHPLPVVFPKPDGLPPSLRFLQKFGAGGIRSHRSRQRARAEGDDTEEDNAALQREVVEDEEQFRRKGIHRELVMRVQVLDERRRPIAIKNVPHFNYMTDYLPLHVIQHLVAHDLKTPTLLQIAALPKVLEGKDLFGVAPIGSGKLVTTGIVTQMKLQEIFHSNDPRPADNKGVAYPLVLVVCPSRERVLRAYATIAGICPTTVKISYTYSTEEAGAHTFPTDWTLCDVFIGTPDHLSKLQEDGALRMDGVHLLVVDGAKTIQDDGKLPTLQQVMSSVRHNHLSCQTVMWSNTTSRAVEELAAQELAPLAVSVVVTATQRTASNIRHILYPAKSYDDALLGVHKLYNQHVISKLEQVLVFCSSQDHAERLASHLTEELSAPPSLVRWVHSGLRHAQRVKLLEAFKERRIRILIATDVVTPDVVFPDLEHVINFELPYTDEQYMRRFSFVGASGREGMVHTFLVEGDPRTPDIIQFVENQIGRPLGEEIRSLMKGATTHGTPQSWHGHVEKVYDDHTAMNSKWRVRGRQERGIRQAMGVPHTDTSKNLLKTSTE</sequence>
<evidence type="ECO:0000313" key="10">
    <source>
        <dbReference type="Proteomes" id="UP000515908"/>
    </source>
</evidence>
<dbReference type="EC" id="3.6.4.13" evidence="1"/>
<dbReference type="PROSITE" id="PS51192">
    <property type="entry name" value="HELICASE_ATP_BIND_1"/>
    <property type="match status" value="1"/>
</dbReference>
<dbReference type="PROSITE" id="PS51194">
    <property type="entry name" value="HELICASE_CTER"/>
    <property type="match status" value="1"/>
</dbReference>
<name>S9VN68_9TRYP</name>
<dbReference type="GO" id="GO:0003676">
    <property type="term" value="F:nucleic acid binding"/>
    <property type="evidence" value="ECO:0007669"/>
    <property type="project" value="InterPro"/>
</dbReference>
<proteinExistence type="predicted"/>
<dbReference type="SMART" id="SM00487">
    <property type="entry name" value="DEXDc"/>
    <property type="match status" value="1"/>
</dbReference>
<keyword evidence="3" id="KW-0378">Hydrolase</keyword>
<evidence type="ECO:0000313" key="9">
    <source>
        <dbReference type="EMBL" id="CAD2222907.1"/>
    </source>
</evidence>
<dbReference type="SUPFAM" id="SSF52540">
    <property type="entry name" value="P-loop containing nucleoside triphosphate hydrolases"/>
    <property type="match status" value="1"/>
</dbReference>
<dbReference type="InterPro" id="IPR014001">
    <property type="entry name" value="Helicase_ATP-bd"/>
</dbReference>
<dbReference type="GO" id="GO:0003724">
    <property type="term" value="F:RNA helicase activity"/>
    <property type="evidence" value="ECO:0007669"/>
    <property type="project" value="UniProtKB-EC"/>
</dbReference>
<dbReference type="AlphaFoldDB" id="S9VN68"/>
<keyword evidence="10" id="KW-1185">Reference proteome</keyword>
<dbReference type="EMBL" id="LR877173">
    <property type="protein sequence ID" value="CAD2222907.1"/>
    <property type="molecule type" value="Genomic_DNA"/>
</dbReference>
<keyword evidence="5" id="KW-0067">ATP-binding</keyword>
<protein>
    <recommendedName>
        <fullName evidence="1">RNA helicase</fullName>
        <ecNumber evidence="1">3.6.4.13</ecNumber>
    </recommendedName>
</protein>
<organism evidence="9 10">
    <name type="scientific">Angomonas deanei</name>
    <dbReference type="NCBI Taxonomy" id="59799"/>
    <lineage>
        <taxon>Eukaryota</taxon>
        <taxon>Discoba</taxon>
        <taxon>Euglenozoa</taxon>
        <taxon>Kinetoplastea</taxon>
        <taxon>Metakinetoplastina</taxon>
        <taxon>Trypanosomatida</taxon>
        <taxon>Trypanosomatidae</taxon>
        <taxon>Strigomonadinae</taxon>
        <taxon>Angomonas</taxon>
    </lineage>
</organism>
<keyword evidence="4 9" id="KW-0347">Helicase</keyword>
<evidence type="ECO:0000256" key="6">
    <source>
        <dbReference type="SAM" id="MobiDB-lite"/>
    </source>
</evidence>
<feature type="region of interest" description="Disordered" evidence="6">
    <location>
        <begin position="186"/>
        <end position="206"/>
    </location>
</feature>
<feature type="domain" description="Helicase C-terminal" evidence="8">
    <location>
        <begin position="502"/>
        <end position="652"/>
    </location>
</feature>
<evidence type="ECO:0000259" key="8">
    <source>
        <dbReference type="PROSITE" id="PS51194"/>
    </source>
</evidence>
<reference evidence="9 10" key="1">
    <citation type="submission" date="2020-08" db="EMBL/GenBank/DDBJ databases">
        <authorList>
            <person name="Newling K."/>
            <person name="Davey J."/>
            <person name="Forrester S."/>
        </authorList>
    </citation>
    <scope>NUCLEOTIDE SEQUENCE [LARGE SCALE GENOMIC DNA]</scope>
    <source>
        <strain evidence="10">Crithidia deanei Carvalho (ATCC PRA-265)</strain>
    </source>
</reference>
<evidence type="ECO:0000259" key="7">
    <source>
        <dbReference type="PROSITE" id="PS51192"/>
    </source>
</evidence>
<dbReference type="InterPro" id="IPR027417">
    <property type="entry name" value="P-loop_NTPase"/>
</dbReference>
<evidence type="ECO:0000256" key="3">
    <source>
        <dbReference type="ARBA" id="ARBA00022801"/>
    </source>
</evidence>
<dbReference type="Proteomes" id="UP000515908">
    <property type="component" value="Chromosome 29"/>
</dbReference>
<keyword evidence="2" id="KW-0547">Nucleotide-binding</keyword>
<dbReference type="InterPro" id="IPR001650">
    <property type="entry name" value="Helicase_C-like"/>
</dbReference>
<evidence type="ECO:0000256" key="5">
    <source>
        <dbReference type="ARBA" id="ARBA00022840"/>
    </source>
</evidence>
<dbReference type="GO" id="GO:0016787">
    <property type="term" value="F:hydrolase activity"/>
    <property type="evidence" value="ECO:0007669"/>
    <property type="project" value="UniProtKB-KW"/>
</dbReference>
<dbReference type="VEuPathDB" id="TriTrypDB:ADEAN_001046300"/>
<evidence type="ECO:0000256" key="2">
    <source>
        <dbReference type="ARBA" id="ARBA00022741"/>
    </source>
</evidence>
<feature type="domain" description="Helicase ATP-binding" evidence="7">
    <location>
        <begin position="282"/>
        <end position="468"/>
    </location>
</feature>